<dbReference type="Proteomes" id="UP000660024">
    <property type="component" value="Unassembled WGS sequence"/>
</dbReference>
<accession>A0ABS1BMS0</accession>
<dbReference type="EMBL" id="JAEHFY010000015">
    <property type="protein sequence ID" value="MBK0383606.1"/>
    <property type="molecule type" value="Genomic_DNA"/>
</dbReference>
<dbReference type="SMART" id="SM00710">
    <property type="entry name" value="PbH1"/>
    <property type="match status" value="8"/>
</dbReference>
<dbReference type="RefSeq" id="WP_200586496.1">
    <property type="nucleotide sequence ID" value="NZ_JAEHFY010000015.1"/>
</dbReference>
<keyword evidence="1" id="KW-0732">Signal</keyword>
<feature type="signal peptide" evidence="1">
    <location>
        <begin position="1"/>
        <end position="24"/>
    </location>
</feature>
<gene>
    <name evidence="3" type="ORF">I5M32_11620</name>
</gene>
<name>A0ABS1BMS0_9SPHI</name>
<organism evidence="3 4">
    <name type="scientific">Pedobacter segetis</name>
    <dbReference type="NCBI Taxonomy" id="2793069"/>
    <lineage>
        <taxon>Bacteria</taxon>
        <taxon>Pseudomonadati</taxon>
        <taxon>Bacteroidota</taxon>
        <taxon>Sphingobacteriia</taxon>
        <taxon>Sphingobacteriales</taxon>
        <taxon>Sphingobacteriaceae</taxon>
        <taxon>Pedobacter</taxon>
    </lineage>
</organism>
<reference evidence="3 4" key="1">
    <citation type="submission" date="2020-12" db="EMBL/GenBank/DDBJ databases">
        <title>Bacterial novel species Pedobacter sp. SD-b isolated from soil.</title>
        <authorList>
            <person name="Jung H.-Y."/>
        </authorList>
    </citation>
    <scope>NUCLEOTIDE SEQUENCE [LARGE SCALE GENOMIC DNA]</scope>
    <source>
        <strain evidence="3 4">SD-b</strain>
    </source>
</reference>
<dbReference type="InterPro" id="IPR006626">
    <property type="entry name" value="PbH1"/>
</dbReference>
<dbReference type="InterPro" id="IPR024535">
    <property type="entry name" value="RHGA/B-epi-like_pectate_lyase"/>
</dbReference>
<feature type="domain" description="Rhamnogalacturonase A/B/Epimerase-like pectate lyase" evidence="2">
    <location>
        <begin position="27"/>
        <end position="258"/>
    </location>
</feature>
<dbReference type="PANTHER" id="PTHR31339">
    <property type="entry name" value="PECTIN LYASE-RELATED"/>
    <property type="match status" value="1"/>
</dbReference>
<evidence type="ECO:0000256" key="1">
    <source>
        <dbReference type="SAM" id="SignalP"/>
    </source>
</evidence>
<keyword evidence="4" id="KW-1185">Reference proteome</keyword>
<evidence type="ECO:0000313" key="3">
    <source>
        <dbReference type="EMBL" id="MBK0383606.1"/>
    </source>
</evidence>
<evidence type="ECO:0000259" key="2">
    <source>
        <dbReference type="Pfam" id="PF12708"/>
    </source>
</evidence>
<sequence>MMKKHTFFLLSVMIIYAFFNTLKAADFYNVKAYGAKGDGKTLDHTSINKAIDAAAKNGGGTVFLPAGTYLSGSIHMKSNINLFLDAGCIILGAPQNVGAYDPEEDVMGTQYQDGGHSYFHNSLIWGENLKNVTISGLGMINGGGLVTGSKGANEGKIGKATKAVVFKLCNNVVIKDITIFHGGHFAILVTGCNLVKLDKLIIDTNRDGIDIDCCTNTVVSNCMVNSPHDDAICPKSTFALGKKVITENLTITNCQVSGYKEGTLIDGTLIPNDEYRKGSTRVIRNGRIKLGTESNGGFRNVTISNCTFYYCYGLALEEVDGGIMENITIDNLAMYNINEYPIYITLGNRNRDPDTTAIPVGKNISISNVVVNTTDSLSGIHITGTPKHYLENIRINNVIFTNKGGGSKALGNIDLPELDKTYPEIANLKSATPSYGVYARHVKNLELNNIKVDYQNEDKRPPMACVDINGLEINNFKAEVANGVLPAIFTQVSDLSIYNSPVLNQK</sequence>
<dbReference type="Gene3D" id="2.160.20.10">
    <property type="entry name" value="Single-stranded right-handed beta-helix, Pectin lyase-like"/>
    <property type="match status" value="1"/>
</dbReference>
<dbReference type="InterPro" id="IPR012334">
    <property type="entry name" value="Pectin_lyas_fold"/>
</dbReference>
<dbReference type="SUPFAM" id="SSF51126">
    <property type="entry name" value="Pectin lyase-like"/>
    <property type="match status" value="1"/>
</dbReference>
<evidence type="ECO:0000313" key="4">
    <source>
        <dbReference type="Proteomes" id="UP000660024"/>
    </source>
</evidence>
<dbReference type="PANTHER" id="PTHR31339:SF9">
    <property type="entry name" value="PLASMIN AND FIBRONECTIN-BINDING PROTEIN A"/>
    <property type="match status" value="1"/>
</dbReference>
<proteinExistence type="predicted"/>
<dbReference type="Pfam" id="PF12708">
    <property type="entry name" value="Pect-lyase_RHGA_epim"/>
    <property type="match status" value="1"/>
</dbReference>
<protein>
    <submittedName>
        <fullName evidence="3">Glycoside hydrolase family 28 protein</fullName>
    </submittedName>
</protein>
<keyword evidence="3" id="KW-0378">Hydrolase</keyword>
<dbReference type="GO" id="GO:0016787">
    <property type="term" value="F:hydrolase activity"/>
    <property type="evidence" value="ECO:0007669"/>
    <property type="project" value="UniProtKB-KW"/>
</dbReference>
<dbReference type="InterPro" id="IPR051801">
    <property type="entry name" value="GH28_Enzymes"/>
</dbReference>
<feature type="chain" id="PRO_5045209456" evidence="1">
    <location>
        <begin position="25"/>
        <end position="506"/>
    </location>
</feature>
<dbReference type="InterPro" id="IPR011050">
    <property type="entry name" value="Pectin_lyase_fold/virulence"/>
</dbReference>
<comment type="caution">
    <text evidence="3">The sequence shown here is derived from an EMBL/GenBank/DDBJ whole genome shotgun (WGS) entry which is preliminary data.</text>
</comment>